<feature type="region of interest" description="Disordered" evidence="1">
    <location>
        <begin position="1257"/>
        <end position="1285"/>
    </location>
</feature>
<evidence type="ECO:0000256" key="2">
    <source>
        <dbReference type="SAM" id="Phobius"/>
    </source>
</evidence>
<protein>
    <submittedName>
        <fullName evidence="3">Phage-related protein</fullName>
    </submittedName>
</protein>
<keyword evidence="2" id="KW-0812">Transmembrane</keyword>
<feature type="transmembrane region" description="Helical" evidence="2">
    <location>
        <begin position="931"/>
        <end position="950"/>
    </location>
</feature>
<proteinExistence type="predicted"/>
<evidence type="ECO:0000313" key="3">
    <source>
        <dbReference type="EMBL" id="MBE1597222.1"/>
    </source>
</evidence>
<sequence length="1588" mass="167626">MEVTADESGYDQAMDRLKAKKHTVKVGVDIDDADAVAKLDKLAKDRKVKFLANADTRVAADELKNLTQKRTTRIGADADTRVAAEEIDLLTRSRTVRVDVDFDGTALAGLTALPDTIEILTELNQAAYDRVVAKLDKLTADRTVIIRASADTRVAADEIRNLTARRQVRIGIDVDTRVAADSIANLTRRRTMTVQARADTAAAHTALNFLTRDRNVNVRARMIGSLAGLAGLGSNASSGAGGVGLLSSRLVMLASAAIGALPTVASLGQSIAAMGPAAAVAAPAILSLATAFAAVKVGTAGIGDAFKAAFAPATASAGAATSSIRQVENAQRSLAKAQQGVKDAEVRAAEARVQAARQIKDAQLNLKSTIQDVADANRRAARQIADAERDLADAQKDARQAQEDLTQARKDAAEELEDLNNNLAGAKLDERQAVLDLQDAEQELAAVKAKGTKASQEDIDKAQLAYDRALQNLDEQRTETKRLEEETAAANKAGVEGSEKVQRAKEGVADADRAVLDRTRAVRDAVVEAARTQQDGVQRVARAEREVADAREAARKAAVDGARDIRDAQMAVADAARAVADAQTSGATAVNKLADAMARLSPNAREFVNAVISQGAAWRGLKLDVQDALFRGLGTTFTNLTTAVVPPLTAGLVGMADNLNAMGKNAASAVIELSKTGRLRQMFDGLNAGFANLNRVPAQFLKGLTELSIAASPAFGRLTKAAGDAGDRISKKISDGLASGKLEESINRGIDVAKQFGQLLGDIFGTLGNIMKAAGEGGGDALGTLGEVFAELRRITAMPEVQQALATIFRAVNEIAKLFAGTLGAVLQAALPLLEALAPVVTELAQKLGPVLASLAEALGEALMPIMDALLPVVEELGDVLIDVVQAIMPLLKPIGELLAVVVSALAPVLPVVGDIVTLLVGALVTGLKPVIAALIPAVGTFGSLIGQLAPMLVPLYAAFAPLIPVLGQMAAALINLAMSVIEPMLPLIVGLAGMMSGVLAGAFNILVPAITTVVGWLTTFANKVSEVVGWIVDKFEWLYDTLVGHSIIPDLVRDITRWFTSLWTNTKKIFTALKDWVVKTWRDLWASVRDRWNSFWSGLRGAVSGAWKSLRDSVSNLRTSISSTWSNLWNGARDKVTSIFSTIRSKVDSFKSGMRTAFTSLRDSLGRIWDGIKSKFASPVRYVVGTVYNNGIRRMWNAIAGKINSGITLPAIKLGFNKGGVVPGQGNRDTVPAMLTPGERVLSTSQVTALGGHRGIDAMLGQDRPTKTGGNPTRQQERRRQQQPVQHFDVGGIVGNVTGGISNVVGDVTSWAKDLVVGGLKDAAKKALSSLVRPLIGKIPNTGIGNLMRGLSNKAVDGMMGWFGKEDKKAVGGPGVQKALSWAKTQHGKKYQWGGNGNPSWDCSGLTSAIESVIRGERPHRRWATGSFVGNNGPSGWVRNLNSPYMIGITNSGVGHTAGTIAGVNVESRGGDGVVIGKRARSYRDSMFTSRWGFAPAAKFDSGGLLQPGATMAINATRRPERILDPQQTALFEQLVAGGGAAGGVTIENITVAGTFDFSTPASRRAAANALVDEMKEAIRKSDRSRA</sequence>
<accession>A0A8I0P4B4</accession>
<name>A0A8I0P4B4_9ACTN</name>
<gene>
    <name evidence="3" type="ORF">H4687_003351</name>
</gene>
<dbReference type="SUPFAM" id="SSF54001">
    <property type="entry name" value="Cysteine proteinases"/>
    <property type="match status" value="1"/>
</dbReference>
<feature type="transmembrane region" description="Helical" evidence="2">
    <location>
        <begin position="989"/>
        <end position="1018"/>
    </location>
</feature>
<organism evidence="3 4">
    <name type="scientific">Streptomyces stelliscabiei</name>
    <dbReference type="NCBI Taxonomy" id="146820"/>
    <lineage>
        <taxon>Bacteria</taxon>
        <taxon>Bacillati</taxon>
        <taxon>Actinomycetota</taxon>
        <taxon>Actinomycetes</taxon>
        <taxon>Kitasatosporales</taxon>
        <taxon>Streptomycetaceae</taxon>
        <taxon>Streptomyces</taxon>
    </lineage>
</organism>
<dbReference type="GeneID" id="86827920"/>
<feature type="region of interest" description="Disordered" evidence="1">
    <location>
        <begin position="487"/>
        <end position="508"/>
    </location>
</feature>
<keyword evidence="4" id="KW-1185">Reference proteome</keyword>
<comment type="caution">
    <text evidence="3">The sequence shown here is derived from an EMBL/GenBank/DDBJ whole genome shotgun (WGS) entry which is preliminary data.</text>
</comment>
<dbReference type="RefSeq" id="WP_318787708.1">
    <property type="nucleotide sequence ID" value="NZ_JADBGF010000001.1"/>
</dbReference>
<evidence type="ECO:0000313" key="4">
    <source>
        <dbReference type="Proteomes" id="UP000629287"/>
    </source>
</evidence>
<evidence type="ECO:0000256" key="1">
    <source>
        <dbReference type="SAM" id="MobiDB-lite"/>
    </source>
</evidence>
<reference evidence="3 4" key="1">
    <citation type="submission" date="2020-10" db="EMBL/GenBank/DDBJ databases">
        <title>Sequencing the genomes of 1000 actinobacteria strains.</title>
        <authorList>
            <person name="Klenk H.-P."/>
        </authorList>
    </citation>
    <scope>NUCLEOTIDE SEQUENCE [LARGE SCALE GENOMIC DNA]</scope>
    <source>
        <strain evidence="3 4">DSM 41803</strain>
    </source>
</reference>
<dbReference type="InterPro" id="IPR038765">
    <property type="entry name" value="Papain-like_cys_pep_sf"/>
</dbReference>
<dbReference type="EMBL" id="JADBGF010000001">
    <property type="protein sequence ID" value="MBE1597222.1"/>
    <property type="molecule type" value="Genomic_DNA"/>
</dbReference>
<keyword evidence="2" id="KW-0472">Membrane</keyword>
<feature type="transmembrane region" description="Helical" evidence="2">
    <location>
        <begin position="898"/>
        <end position="924"/>
    </location>
</feature>
<feature type="compositionally biased region" description="Basic and acidic residues" evidence="1">
    <location>
        <begin position="497"/>
        <end position="508"/>
    </location>
</feature>
<dbReference type="Gene3D" id="3.90.1720.10">
    <property type="entry name" value="endopeptidase domain like (from Nostoc punctiforme)"/>
    <property type="match status" value="1"/>
</dbReference>
<dbReference type="Proteomes" id="UP000629287">
    <property type="component" value="Unassembled WGS sequence"/>
</dbReference>
<keyword evidence="2" id="KW-1133">Transmembrane helix</keyword>
<dbReference type="Gene3D" id="1.20.120.20">
    <property type="entry name" value="Apolipoprotein"/>
    <property type="match status" value="1"/>
</dbReference>